<keyword evidence="5" id="KW-0547">Nucleotide-binding</keyword>
<sequence>MKYILSKTNNPYFNLAAEEYIINNLNEDLFYVYVNKPCVIIGKNQDPMNETNIKYLKDHNILLVRRVSGGGAVYQDLGNVNYSFVLKDKAKDIYKFEEYSKPIVDFLKNKLYVNAEFGGRNDIQIEGKKISGIAQFVSNNNLIFHGTLIFNVDFSNVSKILTPNYDKIISKGVKSIQKRVGNIYSELKEKITKEQFIGLLIDNIANEKEYKFSEEQLKEIAKIAKEKEEKITFLLEKRNQYQFKKSEYISGFGTIQIYFNLKNQEISQFEIFGEYFSKYNTDDLKDIFIGKKYDQNTIKDIVYKIKDFENYFYNLNRDKLVSLIMLK</sequence>
<dbReference type="InterPro" id="IPR045864">
    <property type="entry name" value="aa-tRNA-synth_II/BPL/LPL"/>
</dbReference>
<comment type="pathway">
    <text evidence="2">Protein modification; protein lipoylation via exogenous pathway; protein N(6)-(lipoyl)lysine from lipoate: step 1/2.</text>
</comment>
<comment type="catalytic activity">
    <reaction evidence="7">
        <text>L-lysyl-[lipoyl-carrier protein] + (R)-lipoate + ATP = N(6)-[(R)-lipoyl]-L-lysyl-[lipoyl-carrier protein] + AMP + diphosphate + H(+)</text>
        <dbReference type="Rhea" id="RHEA:49288"/>
        <dbReference type="Rhea" id="RHEA-COMP:10500"/>
        <dbReference type="Rhea" id="RHEA-COMP:10502"/>
        <dbReference type="ChEBI" id="CHEBI:15378"/>
        <dbReference type="ChEBI" id="CHEBI:29969"/>
        <dbReference type="ChEBI" id="CHEBI:30616"/>
        <dbReference type="ChEBI" id="CHEBI:33019"/>
        <dbReference type="ChEBI" id="CHEBI:83088"/>
        <dbReference type="ChEBI" id="CHEBI:83099"/>
        <dbReference type="ChEBI" id="CHEBI:456215"/>
        <dbReference type="EC" id="6.3.1.20"/>
    </reaction>
</comment>
<evidence type="ECO:0000313" key="11">
    <source>
        <dbReference type="Proteomes" id="UP000019450"/>
    </source>
</evidence>
<keyword evidence="6" id="KW-0067">ATP-binding</keyword>
<dbReference type="RefSeq" id="WP_025208755.1">
    <property type="nucleotide sequence ID" value="NZ_CP006932.1"/>
</dbReference>
<keyword evidence="10" id="KW-0548">Nucleotidyltransferase</keyword>
<keyword evidence="11" id="KW-1185">Reference proteome</keyword>
<dbReference type="InterPro" id="IPR004143">
    <property type="entry name" value="BPL_LPL_catalytic"/>
</dbReference>
<dbReference type="CDD" id="cd16443">
    <property type="entry name" value="LplA"/>
    <property type="match status" value="1"/>
</dbReference>
<dbReference type="GO" id="GO:0009249">
    <property type="term" value="P:protein lipoylation"/>
    <property type="evidence" value="ECO:0007669"/>
    <property type="project" value="InterPro"/>
</dbReference>
<dbReference type="OrthoDB" id="9788148at2"/>
<organism evidence="10 11">
    <name type="scientific">Candidatus Hepatoplasma crinochetorum Av</name>
    <dbReference type="NCBI Taxonomy" id="1427984"/>
    <lineage>
        <taxon>Bacteria</taxon>
        <taxon>Bacillati</taxon>
        <taxon>Mycoplasmatota</taxon>
        <taxon>Mollicutes</taxon>
        <taxon>Candidatus Hepatoplasmataceae</taxon>
        <taxon>Candidatus Hepatoplasma</taxon>
    </lineage>
</organism>
<dbReference type="PANTHER" id="PTHR12561:SF3">
    <property type="entry name" value="LIPOYLTRANSFERASE 1, MITOCHONDRIAL"/>
    <property type="match status" value="1"/>
</dbReference>
<dbReference type="GO" id="GO:0005737">
    <property type="term" value="C:cytoplasm"/>
    <property type="evidence" value="ECO:0007669"/>
    <property type="project" value="TreeGrafter"/>
</dbReference>
<dbReference type="KEGG" id="hcr:X271_00356"/>
<dbReference type="GO" id="GO:0016979">
    <property type="term" value="F:lipoate-protein ligase activity"/>
    <property type="evidence" value="ECO:0007669"/>
    <property type="project" value="UniProtKB-EC"/>
</dbReference>
<dbReference type="SUPFAM" id="SSF55681">
    <property type="entry name" value="Class II aaRS and biotin synthetases"/>
    <property type="match status" value="1"/>
</dbReference>
<dbReference type="InterPro" id="IPR004562">
    <property type="entry name" value="LipoylTrfase_LipoateP_Ligase"/>
</dbReference>
<dbReference type="PANTHER" id="PTHR12561">
    <property type="entry name" value="LIPOATE-PROTEIN LIGASE"/>
    <property type="match status" value="1"/>
</dbReference>
<comment type="pathway">
    <text evidence="1">Protein modification; protein lipoylation via exogenous pathway; protein N(6)-(lipoyl)lysine from lipoate: step 2/2.</text>
</comment>
<evidence type="ECO:0000313" key="10">
    <source>
        <dbReference type="EMBL" id="AHK22462.1"/>
    </source>
</evidence>
<evidence type="ECO:0000259" key="9">
    <source>
        <dbReference type="PROSITE" id="PS51733"/>
    </source>
</evidence>
<protein>
    <recommendedName>
        <fullName evidence="3">lipoate--protein ligase</fullName>
        <ecNumber evidence="3">6.3.1.20</ecNumber>
    </recommendedName>
</protein>
<dbReference type="Gene3D" id="3.30.930.10">
    <property type="entry name" value="Bira Bifunctional Protein, Domain 2"/>
    <property type="match status" value="1"/>
</dbReference>
<gene>
    <name evidence="10" type="primary">lplJ</name>
    <name evidence="10" type="ORF">X271_00356</name>
</gene>
<dbReference type="InterPro" id="IPR019491">
    <property type="entry name" value="Lipoate_protein_ligase_C"/>
</dbReference>
<keyword evidence="8" id="KW-0175">Coiled coil</keyword>
<dbReference type="GO" id="GO:0005524">
    <property type="term" value="F:ATP binding"/>
    <property type="evidence" value="ECO:0007669"/>
    <property type="project" value="UniProtKB-KW"/>
</dbReference>
<feature type="coiled-coil region" evidence="8">
    <location>
        <begin position="210"/>
        <end position="237"/>
    </location>
</feature>
<feature type="domain" description="BPL/LPL catalytic" evidence="9">
    <location>
        <begin position="24"/>
        <end position="212"/>
    </location>
</feature>
<evidence type="ECO:0000256" key="8">
    <source>
        <dbReference type="SAM" id="Coils"/>
    </source>
</evidence>
<dbReference type="Gene3D" id="3.30.390.50">
    <property type="entry name" value="CO dehydrogenase flavoprotein, C-terminal domain"/>
    <property type="match status" value="1"/>
</dbReference>
<dbReference type="NCBIfam" id="TIGR00545">
    <property type="entry name" value="lipoyltrans"/>
    <property type="match status" value="1"/>
</dbReference>
<reference evidence="10 11" key="1">
    <citation type="journal article" date="2014" name="Genome Biol. Evol.">
        <title>Phylogenomics of "Candidatus Hepatoplasma crinochetorum," a Lineage of Mollicutes Associated with Noninsect Arthropods.</title>
        <authorList>
            <person name="Leclercq S."/>
            <person name="Dittmer J."/>
            <person name="Bouchon D."/>
            <person name="Cordaux R."/>
        </authorList>
    </citation>
    <scope>NUCLEOTIDE SEQUENCE [LARGE SCALE GENOMIC DNA]</scope>
    <source>
        <strain evidence="10 11">Av</strain>
    </source>
</reference>
<evidence type="ECO:0000256" key="2">
    <source>
        <dbReference type="ARBA" id="ARBA00005124"/>
    </source>
</evidence>
<dbReference type="GO" id="GO:0017118">
    <property type="term" value="F:lipoyltransferase activity"/>
    <property type="evidence" value="ECO:0007669"/>
    <property type="project" value="TreeGrafter"/>
</dbReference>
<evidence type="ECO:0000256" key="4">
    <source>
        <dbReference type="ARBA" id="ARBA00022598"/>
    </source>
</evidence>
<evidence type="ECO:0000256" key="7">
    <source>
        <dbReference type="ARBA" id="ARBA00048037"/>
    </source>
</evidence>
<keyword evidence="10" id="KW-0808">Transferase</keyword>
<dbReference type="UniPathway" id="UPA00537">
    <property type="reaction ID" value="UER00594"/>
</dbReference>
<dbReference type="HOGENOM" id="CLU_022986_0_2_14"/>
<evidence type="ECO:0000256" key="3">
    <source>
        <dbReference type="ARBA" id="ARBA00012367"/>
    </source>
</evidence>
<evidence type="ECO:0000256" key="6">
    <source>
        <dbReference type="ARBA" id="ARBA00022840"/>
    </source>
</evidence>
<dbReference type="STRING" id="1427984.X271_00356"/>
<name>W8GJR3_9MOLU</name>
<accession>W8GJR3</accession>
<keyword evidence="4 10" id="KW-0436">Ligase</keyword>
<proteinExistence type="predicted"/>
<evidence type="ECO:0000256" key="1">
    <source>
        <dbReference type="ARBA" id="ARBA00005085"/>
    </source>
</evidence>
<evidence type="ECO:0000256" key="5">
    <source>
        <dbReference type="ARBA" id="ARBA00022741"/>
    </source>
</evidence>
<dbReference type="Pfam" id="PF21948">
    <property type="entry name" value="LplA-B_cat"/>
    <property type="match status" value="1"/>
</dbReference>
<dbReference type="EC" id="6.3.1.20" evidence="3"/>
<dbReference type="Proteomes" id="UP000019450">
    <property type="component" value="Chromosome"/>
</dbReference>
<dbReference type="PROSITE" id="PS51733">
    <property type="entry name" value="BPL_LPL_CATALYTIC"/>
    <property type="match status" value="1"/>
</dbReference>
<dbReference type="PATRIC" id="fig|1427984.3.peg.343"/>
<dbReference type="SUPFAM" id="SSF82649">
    <property type="entry name" value="SufE/NifU"/>
    <property type="match status" value="1"/>
</dbReference>
<dbReference type="AlphaFoldDB" id="W8GJR3"/>
<dbReference type="eggNOG" id="COG0095">
    <property type="taxonomic scope" value="Bacteria"/>
</dbReference>
<dbReference type="EMBL" id="CP006932">
    <property type="protein sequence ID" value="AHK22462.1"/>
    <property type="molecule type" value="Genomic_DNA"/>
</dbReference>
<dbReference type="Pfam" id="PF10437">
    <property type="entry name" value="Lip_prot_lig_C"/>
    <property type="match status" value="1"/>
</dbReference>